<gene>
    <name evidence="3" type="ORF">MNOR_LOCUS34898</name>
</gene>
<protein>
    <recommendedName>
        <fullName evidence="5">Vitellogenin</fullName>
    </recommendedName>
</protein>
<dbReference type="PANTHER" id="PTHR13213">
    <property type="entry name" value="MYB-BINDING PROTEIN 1A FAMILY MEMBER"/>
    <property type="match status" value="1"/>
</dbReference>
<dbReference type="GO" id="GO:0043565">
    <property type="term" value="F:sequence-specific DNA binding"/>
    <property type="evidence" value="ECO:0007669"/>
    <property type="project" value="TreeGrafter"/>
</dbReference>
<name>A0AAV2SC51_MEGNR</name>
<evidence type="ECO:0000256" key="1">
    <source>
        <dbReference type="ARBA" id="ARBA00004123"/>
    </source>
</evidence>
<evidence type="ECO:0000313" key="3">
    <source>
        <dbReference type="EMBL" id="CAL4177358.1"/>
    </source>
</evidence>
<dbReference type="GO" id="GO:0003723">
    <property type="term" value="F:RNA binding"/>
    <property type="evidence" value="ECO:0007669"/>
    <property type="project" value="TreeGrafter"/>
</dbReference>
<organism evidence="3 4">
    <name type="scientific">Meganyctiphanes norvegica</name>
    <name type="common">Northern krill</name>
    <name type="synonym">Thysanopoda norvegica</name>
    <dbReference type="NCBI Taxonomy" id="48144"/>
    <lineage>
        <taxon>Eukaryota</taxon>
        <taxon>Metazoa</taxon>
        <taxon>Ecdysozoa</taxon>
        <taxon>Arthropoda</taxon>
        <taxon>Crustacea</taxon>
        <taxon>Multicrustacea</taxon>
        <taxon>Malacostraca</taxon>
        <taxon>Eumalacostraca</taxon>
        <taxon>Eucarida</taxon>
        <taxon>Euphausiacea</taxon>
        <taxon>Euphausiidae</taxon>
        <taxon>Meganyctiphanes</taxon>
    </lineage>
</organism>
<sequence length="301" mass="34008">VKDDLSGDIQYIIVRLVRGLASDREHARHGFYTTLHMMLQLFPQTQSFVVKSIQKSYEATATAEIDGMVGEALAWGAIIRSGRLKEDSELQDTIANRLLSVRDKKSYLGVITTKFLINMIETCNGIGTSEKVWGKLEKQLNTEIKEPSDLWLKLLLARKQGQSIPKWLSEYKITPDLYSDIGEIMMQTACEVPKVHPVLNEVVIHLASQNTKENAVLASFWTSAICPRLKNYGSEQQLGFIIAKLILKEMKTQEEVEKLMSPRLIKSLMSTVGKKDPESQAVTQTLTDSILEIIKENKEKR</sequence>
<proteinExistence type="predicted"/>
<dbReference type="AlphaFoldDB" id="A0AAV2SC51"/>
<dbReference type="Pfam" id="PF04931">
    <property type="entry name" value="DNA_pol_phi"/>
    <property type="match status" value="1"/>
</dbReference>
<accession>A0AAV2SC51</accession>
<evidence type="ECO:0000313" key="4">
    <source>
        <dbReference type="Proteomes" id="UP001497623"/>
    </source>
</evidence>
<reference evidence="3 4" key="1">
    <citation type="submission" date="2024-05" db="EMBL/GenBank/DDBJ databases">
        <authorList>
            <person name="Wallberg A."/>
        </authorList>
    </citation>
    <scope>NUCLEOTIDE SEQUENCE [LARGE SCALE GENOMIC DNA]</scope>
</reference>
<dbReference type="GO" id="GO:0003714">
    <property type="term" value="F:transcription corepressor activity"/>
    <property type="evidence" value="ECO:0007669"/>
    <property type="project" value="TreeGrafter"/>
</dbReference>
<dbReference type="InterPro" id="IPR007015">
    <property type="entry name" value="DNA_pol_V/MYBBP1A"/>
</dbReference>
<feature type="non-terminal residue" evidence="3">
    <location>
        <position position="1"/>
    </location>
</feature>
<keyword evidence="4" id="KW-1185">Reference proteome</keyword>
<dbReference type="PANTHER" id="PTHR13213:SF2">
    <property type="entry name" value="MYB-BINDING PROTEIN 1A"/>
    <property type="match status" value="1"/>
</dbReference>
<evidence type="ECO:0000256" key="2">
    <source>
        <dbReference type="ARBA" id="ARBA00023242"/>
    </source>
</evidence>
<comment type="subcellular location">
    <subcellularLocation>
        <location evidence="1">Nucleus</location>
    </subcellularLocation>
</comment>
<dbReference type="EMBL" id="CAXKWB010055612">
    <property type="protein sequence ID" value="CAL4177358.1"/>
    <property type="molecule type" value="Genomic_DNA"/>
</dbReference>
<comment type="caution">
    <text evidence="3">The sequence shown here is derived from an EMBL/GenBank/DDBJ whole genome shotgun (WGS) entry which is preliminary data.</text>
</comment>
<keyword evidence="2" id="KW-0539">Nucleus</keyword>
<evidence type="ECO:0008006" key="5">
    <source>
        <dbReference type="Google" id="ProtNLM"/>
    </source>
</evidence>
<dbReference type="Proteomes" id="UP001497623">
    <property type="component" value="Unassembled WGS sequence"/>
</dbReference>
<feature type="non-terminal residue" evidence="3">
    <location>
        <position position="301"/>
    </location>
</feature>
<dbReference type="GO" id="GO:0005730">
    <property type="term" value="C:nucleolus"/>
    <property type="evidence" value="ECO:0007669"/>
    <property type="project" value="InterPro"/>
</dbReference>